<comment type="caution">
    <text evidence="2">The sequence shown here is derived from an EMBL/GenBank/DDBJ whole genome shotgun (WGS) entry which is preliminary data.</text>
</comment>
<evidence type="ECO:0000259" key="1">
    <source>
        <dbReference type="Pfam" id="PF13037"/>
    </source>
</evidence>
<organism evidence="2 3">
    <name type="scientific">Peribacillus simplex</name>
    <dbReference type="NCBI Taxonomy" id="1478"/>
    <lineage>
        <taxon>Bacteria</taxon>
        <taxon>Bacillati</taxon>
        <taxon>Bacillota</taxon>
        <taxon>Bacilli</taxon>
        <taxon>Bacillales</taxon>
        <taxon>Bacillaceae</taxon>
        <taxon>Peribacillus</taxon>
    </lineage>
</organism>
<sequence>SIHLGKINGKYVLMIESNTIEFDKGVSPIEFHKPDDLQILIEKIINKS</sequence>
<feature type="non-terminal residue" evidence="2">
    <location>
        <position position="1"/>
    </location>
</feature>
<evidence type="ECO:0000313" key="2">
    <source>
        <dbReference type="EMBL" id="TKH03775.1"/>
    </source>
</evidence>
<dbReference type="InterPro" id="IPR025012">
    <property type="entry name" value="DUF3898"/>
</dbReference>
<gene>
    <name evidence="2" type="ORF">FC678_24945</name>
</gene>
<accession>A0A9X8ZCJ4</accession>
<dbReference type="Proteomes" id="UP000309170">
    <property type="component" value="Unassembled WGS sequence"/>
</dbReference>
<name>A0A9X8ZCJ4_9BACI</name>
<protein>
    <submittedName>
        <fullName evidence="2">DUF3898 domain-containing protein</fullName>
    </submittedName>
</protein>
<dbReference type="EMBL" id="SZNT01000672">
    <property type="protein sequence ID" value="TKH03775.1"/>
    <property type="molecule type" value="Genomic_DNA"/>
</dbReference>
<dbReference type="Pfam" id="PF13037">
    <property type="entry name" value="DUF3898"/>
    <property type="match status" value="1"/>
</dbReference>
<feature type="domain" description="DUF3898" evidence="1">
    <location>
        <begin position="1"/>
        <end position="44"/>
    </location>
</feature>
<evidence type="ECO:0000313" key="3">
    <source>
        <dbReference type="Proteomes" id="UP000309170"/>
    </source>
</evidence>
<reference evidence="2 3" key="1">
    <citation type="journal article" date="2019" name="Environ. Microbiol.">
        <title>An active ?-lactamase is a part of an orchestrated cell wall stress resistance network of Bacillus subtilis and related rhizosphere species.</title>
        <authorList>
            <person name="Bucher T."/>
            <person name="Keren-Paz A."/>
            <person name="Hausser J."/>
            <person name="Olender T."/>
            <person name="Cytryn E."/>
            <person name="Kolodkin-Gal I."/>
        </authorList>
    </citation>
    <scope>NUCLEOTIDE SEQUENCE [LARGE SCALE GENOMIC DNA]</scope>
    <source>
        <strain evidence="2 3">I4</strain>
    </source>
</reference>
<proteinExistence type="predicted"/>
<dbReference type="AlphaFoldDB" id="A0A9X8ZCJ4"/>